<evidence type="ECO:0000256" key="5">
    <source>
        <dbReference type="ARBA" id="ARBA00022692"/>
    </source>
</evidence>
<feature type="transmembrane region" description="Helical" evidence="15">
    <location>
        <begin position="284"/>
        <end position="307"/>
    </location>
</feature>
<keyword evidence="17" id="KW-1185">Reference proteome</keyword>
<feature type="region of interest" description="Disordered" evidence="14">
    <location>
        <begin position="1"/>
        <end position="20"/>
    </location>
</feature>
<dbReference type="SUPFAM" id="SSF103473">
    <property type="entry name" value="MFS general substrate transporter"/>
    <property type="match status" value="1"/>
</dbReference>
<dbReference type="PANTHER" id="PTHR11662:SF284">
    <property type="entry name" value="SMALL INTESTINE URATE EXPORTER-RELATED"/>
    <property type="match status" value="1"/>
</dbReference>
<dbReference type="AlphaFoldDB" id="A0A6J2KVJ8"/>
<dbReference type="OrthoDB" id="2985014at2759"/>
<dbReference type="KEGG" id="pdic:114489452"/>
<comment type="catalytic activity">
    <reaction evidence="13">
        <text>3 Na(+)(out) + phosphate(out) = 3 Na(+)(in) + phosphate(in)</text>
        <dbReference type="Rhea" id="RHEA:71255"/>
        <dbReference type="ChEBI" id="CHEBI:29101"/>
        <dbReference type="ChEBI" id="CHEBI:43474"/>
    </reaction>
</comment>
<evidence type="ECO:0000256" key="13">
    <source>
        <dbReference type="ARBA" id="ARBA00035839"/>
    </source>
</evidence>
<feature type="compositionally biased region" description="Low complexity" evidence="14">
    <location>
        <begin position="1"/>
        <end position="12"/>
    </location>
</feature>
<dbReference type="Pfam" id="PF07690">
    <property type="entry name" value="MFS_1"/>
    <property type="match status" value="1"/>
</dbReference>
<dbReference type="RefSeq" id="XP_028359231.1">
    <property type="nucleotide sequence ID" value="XM_028503430.2"/>
</dbReference>
<keyword evidence="5 15" id="KW-0812">Transmembrane</keyword>
<proteinExistence type="inferred from homology"/>
<feature type="transmembrane region" description="Helical" evidence="15">
    <location>
        <begin position="327"/>
        <end position="349"/>
    </location>
</feature>
<evidence type="ECO:0000313" key="17">
    <source>
        <dbReference type="Proteomes" id="UP000504628"/>
    </source>
</evidence>
<organism evidence="17 18">
    <name type="scientific">Phyllostomus discolor</name>
    <name type="common">pale spear-nosed bat</name>
    <dbReference type="NCBI Taxonomy" id="89673"/>
    <lineage>
        <taxon>Eukaryota</taxon>
        <taxon>Metazoa</taxon>
        <taxon>Chordata</taxon>
        <taxon>Craniata</taxon>
        <taxon>Vertebrata</taxon>
        <taxon>Euteleostomi</taxon>
        <taxon>Mammalia</taxon>
        <taxon>Eutheria</taxon>
        <taxon>Laurasiatheria</taxon>
        <taxon>Chiroptera</taxon>
        <taxon>Yangochiroptera</taxon>
        <taxon>Phyllostomidae</taxon>
        <taxon>Phyllostominae</taxon>
        <taxon>Phyllostomus</taxon>
    </lineage>
</organism>
<dbReference type="GO" id="GO:0044341">
    <property type="term" value="P:sodium-dependent phosphate transport"/>
    <property type="evidence" value="ECO:0007669"/>
    <property type="project" value="TreeGrafter"/>
</dbReference>
<accession>A0A6J2KVJ8</accession>
<feature type="transmembrane region" description="Helical" evidence="15">
    <location>
        <begin position="361"/>
        <end position="380"/>
    </location>
</feature>
<keyword evidence="6" id="KW-0769">Symport</keyword>
<evidence type="ECO:0000256" key="10">
    <source>
        <dbReference type="ARBA" id="ARBA00023136"/>
    </source>
</evidence>
<evidence type="ECO:0000256" key="11">
    <source>
        <dbReference type="ARBA" id="ARBA00023180"/>
    </source>
</evidence>
<dbReference type="GO" id="GO:0006814">
    <property type="term" value="P:sodium ion transport"/>
    <property type="evidence" value="ECO:0007669"/>
    <property type="project" value="UniProtKB-KW"/>
</dbReference>
<evidence type="ECO:0000256" key="14">
    <source>
        <dbReference type="SAM" id="MobiDB-lite"/>
    </source>
</evidence>
<dbReference type="PANTHER" id="PTHR11662">
    <property type="entry name" value="SOLUTE CARRIER FAMILY 17"/>
    <property type="match status" value="1"/>
</dbReference>
<dbReference type="Gene3D" id="1.20.1250.20">
    <property type="entry name" value="MFS general substrate transporter like domains"/>
    <property type="match status" value="2"/>
</dbReference>
<dbReference type="InterPro" id="IPR036259">
    <property type="entry name" value="MFS_trans_sf"/>
</dbReference>
<keyword evidence="4" id="KW-1003">Cell membrane</keyword>
<feature type="transmembrane region" description="Helical" evidence="15">
    <location>
        <begin position="386"/>
        <end position="410"/>
    </location>
</feature>
<comment type="subcellular location">
    <subcellularLocation>
        <location evidence="1">Apical cell membrane</location>
        <topology evidence="1">Multi-pass membrane protein</topology>
    </subcellularLocation>
</comment>
<evidence type="ECO:0000313" key="18">
    <source>
        <dbReference type="RefSeq" id="XP_028359231.1"/>
    </source>
</evidence>
<dbReference type="GO" id="GO:0016324">
    <property type="term" value="C:apical plasma membrane"/>
    <property type="evidence" value="ECO:0007669"/>
    <property type="project" value="UniProtKB-SubCell"/>
</dbReference>
<keyword evidence="8" id="KW-0915">Sodium</keyword>
<keyword evidence="3" id="KW-0813">Transport</keyword>
<keyword evidence="12" id="KW-0739">Sodium transport</keyword>
<reference evidence="18" key="1">
    <citation type="submission" date="2025-08" db="UniProtKB">
        <authorList>
            <consortium name="RefSeq"/>
        </authorList>
    </citation>
    <scope>IDENTIFICATION</scope>
    <source>
        <tissue evidence="18">Muscle</tissue>
    </source>
</reference>
<feature type="transmembrane region" description="Helical" evidence="15">
    <location>
        <begin position="192"/>
        <end position="211"/>
    </location>
</feature>
<dbReference type="CDD" id="cd17318">
    <property type="entry name" value="MFS_SLC17"/>
    <property type="match status" value="1"/>
</dbReference>
<dbReference type="CTD" id="10050"/>
<dbReference type="Proteomes" id="UP000504628">
    <property type="component" value="Chromosome 14"/>
</dbReference>
<protein>
    <submittedName>
        <fullName evidence="18">Probable small intestine urate exporter</fullName>
    </submittedName>
</protein>
<dbReference type="InParanoid" id="A0A6J2KVJ8"/>
<keyword evidence="11" id="KW-0325">Glycoprotein</keyword>
<keyword evidence="9" id="KW-0406">Ion transport</keyword>
<evidence type="ECO:0000256" key="15">
    <source>
        <dbReference type="SAM" id="Phobius"/>
    </source>
</evidence>
<keyword evidence="10 15" id="KW-0472">Membrane</keyword>
<gene>
    <name evidence="18" type="primary">SLC17A4</name>
</gene>
<evidence type="ECO:0000256" key="8">
    <source>
        <dbReference type="ARBA" id="ARBA00023053"/>
    </source>
</evidence>
<evidence type="ECO:0000256" key="1">
    <source>
        <dbReference type="ARBA" id="ARBA00004424"/>
    </source>
</evidence>
<feature type="domain" description="Major facilitator superfamily (MFS) profile" evidence="16">
    <location>
        <begin position="40"/>
        <end position="477"/>
    </location>
</feature>
<evidence type="ECO:0000256" key="2">
    <source>
        <dbReference type="ARBA" id="ARBA00008586"/>
    </source>
</evidence>
<evidence type="ECO:0000256" key="9">
    <source>
        <dbReference type="ARBA" id="ARBA00023065"/>
    </source>
</evidence>
<evidence type="ECO:0000256" key="12">
    <source>
        <dbReference type="ARBA" id="ARBA00023201"/>
    </source>
</evidence>
<dbReference type="PROSITE" id="PS50850">
    <property type="entry name" value="MFS"/>
    <property type="match status" value="1"/>
</dbReference>
<feature type="transmembrane region" description="Helical" evidence="15">
    <location>
        <begin position="422"/>
        <end position="443"/>
    </location>
</feature>
<evidence type="ECO:0000256" key="4">
    <source>
        <dbReference type="ARBA" id="ARBA00022475"/>
    </source>
</evidence>
<comment type="similarity">
    <text evidence="2">Belongs to the major facilitator superfamily. Sodium/anion cotransporter family.</text>
</comment>
<dbReference type="FunFam" id="1.20.1250.20:FF:000003">
    <property type="entry name" value="Solute carrier family 17 member 3"/>
    <property type="match status" value="1"/>
</dbReference>
<feature type="transmembrane region" description="Helical" evidence="15">
    <location>
        <begin position="455"/>
        <end position="472"/>
    </location>
</feature>
<dbReference type="InterPro" id="IPR020846">
    <property type="entry name" value="MFS_dom"/>
</dbReference>
<evidence type="ECO:0000256" key="6">
    <source>
        <dbReference type="ARBA" id="ARBA00022847"/>
    </source>
</evidence>
<name>A0A6J2KVJ8_9CHIR</name>
<evidence type="ECO:0000256" key="3">
    <source>
        <dbReference type="ARBA" id="ARBA00022448"/>
    </source>
</evidence>
<dbReference type="InterPro" id="IPR011701">
    <property type="entry name" value="MFS"/>
</dbReference>
<feature type="transmembrane region" description="Helical" evidence="15">
    <location>
        <begin position="223"/>
        <end position="243"/>
    </location>
</feature>
<dbReference type="InterPro" id="IPR050382">
    <property type="entry name" value="MFS_Na/Anion_cotransporter"/>
</dbReference>
<evidence type="ECO:0000259" key="16">
    <source>
        <dbReference type="PROSITE" id="PS50850"/>
    </source>
</evidence>
<keyword evidence="7 15" id="KW-1133">Transmembrane helix</keyword>
<evidence type="ECO:0000256" key="7">
    <source>
        <dbReference type="ARBA" id="ARBA00022989"/>
    </source>
</evidence>
<sequence length="489" mass="52602">MSTGADAMAAGGDRSGDADGHVTSASSKGFCSVRHGLALIIQFCNFTMYVQNVNLSITMPAMVNGSVPPCLANASDARDACNGTLPGPRAAEPVYNWDPDIQGVILSALNYGSFLTSLPGGYLAGLVAAKYSIGTALCVSSVLSLLTPCAADAGVALLIVLRIVQGMAQIIVVTSQYEVWLKWAPPLERNQLIIFSISGTPLGAFSVLLAGGFLCETLGWPSVFYISGGIGCACVCLWFPLVYDDPEHHPFISARERDYIVHSLAQQECVPYRSLPIKAMMKSLPLWSILVCHFTMWWYFSMMGVYLPTYLHSVLAVDLKDSGFLSALVMAAIFVCSNLGGVLADALLSRKVLRILVIRRLFTAVGVLASSLFTVLLSWASGSRGVTIAFLMLSLVPCSFCHAGAFVNFMDIAPRYSGFLKGLSQIFTNLSAVIAPTVCGFFISQDAESGWRNTFLLSAAINLLGLVIFLIFSRADVQEWAKDQMVTRL</sequence>
<dbReference type="GO" id="GO:0006820">
    <property type="term" value="P:monoatomic anion transport"/>
    <property type="evidence" value="ECO:0007669"/>
    <property type="project" value="TreeGrafter"/>
</dbReference>
<dbReference type="GeneID" id="114489452"/>
<dbReference type="GO" id="GO:0015293">
    <property type="term" value="F:symporter activity"/>
    <property type="evidence" value="ECO:0007669"/>
    <property type="project" value="UniProtKB-KW"/>
</dbReference>
<dbReference type="FunCoup" id="A0A6J2KVJ8">
    <property type="interactions" value="2"/>
</dbReference>
<dbReference type="FunFam" id="1.20.1250.20:FF:000060">
    <property type="entry name" value="Solute carrier family 17 member 3"/>
    <property type="match status" value="1"/>
</dbReference>